<dbReference type="Proteomes" id="UP000015500">
    <property type="component" value="Chromosome"/>
</dbReference>
<dbReference type="PATRIC" id="fig|1345697.3.peg.619"/>
<dbReference type="HOGENOM" id="CLU_039610_0_0_9"/>
<dbReference type="PANTHER" id="PTHR30590:SF2">
    <property type="entry name" value="INNER MEMBRANE PROTEIN"/>
    <property type="match status" value="1"/>
</dbReference>
<feature type="domain" description="DUF418" evidence="2">
    <location>
        <begin position="225"/>
        <end position="379"/>
    </location>
</feature>
<feature type="transmembrane region" description="Helical" evidence="1">
    <location>
        <begin position="92"/>
        <end position="110"/>
    </location>
</feature>
<keyword evidence="1" id="KW-0812">Transmembrane</keyword>
<dbReference type="AlphaFoldDB" id="S6A0C1"/>
<protein>
    <recommendedName>
        <fullName evidence="2">DUF418 domain-containing protein</fullName>
    </recommendedName>
</protein>
<accession>S6A0C1</accession>
<dbReference type="Pfam" id="PF04235">
    <property type="entry name" value="DUF418"/>
    <property type="match status" value="1"/>
</dbReference>
<sequence>MTPPCSAERIAAVDVLRGFALFGILLVNMRYFSAPMLYREDVGGSTFNRAAAAAIDLLFEASAYPLFAFLFGFGTVVLYGRLRQRGEQPIPILLRRFLLLLAVGVMHAFGLWFGDILIPYALAGLILLLFMDALMRWWRTAALAGFFLFHSLVALLLALSMSAGGTGTADGQEAEAAAALRHYQSGTFRDVFWQRWHDWISINGDGGLLFTVLTVLPFSLLGGYAAKQRWIEAGQRAAARLRWLMGGALCFGLVLKTIPYWAGANSLTRYIQDNVGGPALAVFYAAAAVFVCGKKQWQPVWRWLQDAGKLSLTHYLGQSLICTSLFYSYGLGWYGRINEWQGALLAIGIYAASLWASRRWLARFRFGPAEWLWRWGTYGQRPPFRRQFGQ</sequence>
<evidence type="ECO:0000313" key="3">
    <source>
        <dbReference type="EMBL" id="AGT31031.1"/>
    </source>
</evidence>
<keyword evidence="1" id="KW-1133">Transmembrane helix</keyword>
<dbReference type="PANTHER" id="PTHR30590">
    <property type="entry name" value="INNER MEMBRANE PROTEIN"/>
    <property type="match status" value="1"/>
</dbReference>
<dbReference type="KEGG" id="gjf:M493_03620"/>
<feature type="transmembrane region" description="Helical" evidence="1">
    <location>
        <begin position="275"/>
        <end position="293"/>
    </location>
</feature>
<feature type="transmembrane region" description="Helical" evidence="1">
    <location>
        <begin position="314"/>
        <end position="334"/>
    </location>
</feature>
<evidence type="ECO:0000256" key="1">
    <source>
        <dbReference type="SAM" id="Phobius"/>
    </source>
</evidence>
<feature type="transmembrane region" description="Helical" evidence="1">
    <location>
        <begin position="199"/>
        <end position="222"/>
    </location>
</feature>
<feature type="transmembrane region" description="Helical" evidence="1">
    <location>
        <begin position="141"/>
        <end position="161"/>
    </location>
</feature>
<dbReference type="InterPro" id="IPR007349">
    <property type="entry name" value="DUF418"/>
</dbReference>
<name>S6A0C1_GEOG3</name>
<dbReference type="EMBL" id="CP006254">
    <property type="protein sequence ID" value="AGT31031.1"/>
    <property type="molecule type" value="Genomic_DNA"/>
</dbReference>
<organism evidence="3 4">
    <name type="scientific">Geobacillus genomosp. 3</name>
    <dbReference type="NCBI Taxonomy" id="1921421"/>
    <lineage>
        <taxon>Bacteria</taxon>
        <taxon>Bacillati</taxon>
        <taxon>Bacillota</taxon>
        <taxon>Bacilli</taxon>
        <taxon>Bacillales</taxon>
        <taxon>Anoxybacillaceae</taxon>
        <taxon>Geobacillus</taxon>
    </lineage>
</organism>
<keyword evidence="1" id="KW-0472">Membrane</keyword>
<gene>
    <name evidence="3" type="ORF">M493_03620</name>
</gene>
<proteinExistence type="predicted"/>
<reference evidence="3 4" key="1">
    <citation type="journal article" date="2014" name="Genome Announc.">
        <title>Complete Genome Sequence of the Thermophilic Polychlorinated Biphenyl Degrader Geobacillus sp. Strain JF8 (NBRC 109937).</title>
        <authorList>
            <person name="Shintani M."/>
            <person name="Ohtsubo Y."/>
            <person name="Fukuda K."/>
            <person name="Hosoyama A."/>
            <person name="Ohji S."/>
            <person name="Yamazoe A."/>
            <person name="Fujita N."/>
            <person name="Nagata Y."/>
            <person name="Tsuda M."/>
            <person name="Hatta T."/>
            <person name="Kimbara K."/>
        </authorList>
    </citation>
    <scope>NUCLEOTIDE SEQUENCE [LARGE SCALE GENOMIC DNA]</scope>
    <source>
        <strain evidence="3 4">JF8</strain>
    </source>
</reference>
<evidence type="ECO:0000259" key="2">
    <source>
        <dbReference type="Pfam" id="PF04235"/>
    </source>
</evidence>
<dbReference type="OrthoDB" id="9807744at2"/>
<feature type="transmembrane region" description="Helical" evidence="1">
    <location>
        <begin position="12"/>
        <end position="32"/>
    </location>
</feature>
<feature type="transmembrane region" description="Helical" evidence="1">
    <location>
        <begin position="340"/>
        <end position="357"/>
    </location>
</feature>
<dbReference type="RefSeq" id="WP_020958841.1">
    <property type="nucleotide sequence ID" value="NC_022080.4"/>
</dbReference>
<keyword evidence="4" id="KW-1185">Reference proteome</keyword>
<feature type="transmembrane region" description="Helical" evidence="1">
    <location>
        <begin position="116"/>
        <end position="134"/>
    </location>
</feature>
<dbReference type="InterPro" id="IPR052529">
    <property type="entry name" value="Bact_Transport_Assoc"/>
</dbReference>
<feature type="transmembrane region" description="Helical" evidence="1">
    <location>
        <begin position="243"/>
        <end position="263"/>
    </location>
</feature>
<evidence type="ECO:0000313" key="4">
    <source>
        <dbReference type="Proteomes" id="UP000015500"/>
    </source>
</evidence>
<feature type="transmembrane region" description="Helical" evidence="1">
    <location>
        <begin position="63"/>
        <end position="80"/>
    </location>
</feature>